<feature type="binding site" evidence="7">
    <location>
        <position position="16"/>
    </location>
    <ligand>
        <name>Mg(2+)</name>
        <dbReference type="ChEBI" id="CHEBI:18420"/>
    </ligand>
</feature>
<evidence type="ECO:0000313" key="8">
    <source>
        <dbReference type="EMBL" id="UTT44141.1"/>
    </source>
</evidence>
<reference evidence="8" key="1">
    <citation type="submission" date="2022-07" db="EMBL/GenBank/DDBJ databases">
        <title>Complete genome of CX2.</title>
        <authorList>
            <person name="Cao G."/>
        </authorList>
    </citation>
    <scope>NUCLEOTIDE SEQUENCE</scope>
    <source>
        <strain evidence="8">CX2</strain>
    </source>
</reference>
<dbReference type="PANTHER" id="PTHR21087">
    <property type="entry name" value="SHIKIMATE KINASE"/>
    <property type="match status" value="1"/>
</dbReference>
<comment type="pathway">
    <text evidence="7">Metabolic intermediate biosynthesis; chorismate biosynthesis; chorismate from D-erythrose 4-phosphate and phosphoenolpyruvate: step 5/7.</text>
</comment>
<dbReference type="EMBL" id="CP101462">
    <property type="protein sequence ID" value="UTT44141.1"/>
    <property type="molecule type" value="Genomic_DNA"/>
</dbReference>
<comment type="similarity">
    <text evidence="7">Belongs to the shikimate kinase family.</text>
</comment>
<dbReference type="InterPro" id="IPR031322">
    <property type="entry name" value="Shikimate/glucono_kinase"/>
</dbReference>
<keyword evidence="9" id="KW-1185">Reference proteome</keyword>
<evidence type="ECO:0000313" key="9">
    <source>
        <dbReference type="Proteomes" id="UP001060325"/>
    </source>
</evidence>
<name>A0ABY5FRB7_9BACL</name>
<feature type="binding site" evidence="7">
    <location>
        <begin position="12"/>
        <end position="17"/>
    </location>
    <ligand>
        <name>ATP</name>
        <dbReference type="ChEBI" id="CHEBI:30616"/>
    </ligand>
</feature>
<dbReference type="SUPFAM" id="SSF52540">
    <property type="entry name" value="P-loop containing nucleoside triphosphate hydrolases"/>
    <property type="match status" value="1"/>
</dbReference>
<evidence type="ECO:0000256" key="6">
    <source>
        <dbReference type="ARBA" id="ARBA00023141"/>
    </source>
</evidence>
<dbReference type="Proteomes" id="UP001060325">
    <property type="component" value="Chromosome"/>
</dbReference>
<dbReference type="Gene3D" id="3.40.50.300">
    <property type="entry name" value="P-loop containing nucleotide triphosphate hydrolases"/>
    <property type="match status" value="1"/>
</dbReference>
<evidence type="ECO:0000256" key="2">
    <source>
        <dbReference type="ARBA" id="ARBA00022679"/>
    </source>
</evidence>
<feature type="binding site" evidence="7">
    <location>
        <position position="112"/>
    </location>
    <ligand>
        <name>ATP</name>
        <dbReference type="ChEBI" id="CHEBI:30616"/>
    </ligand>
</feature>
<organism evidence="8 9">
    <name type="scientific">Exiguobacterium aurantiacum</name>
    <dbReference type="NCBI Taxonomy" id="33987"/>
    <lineage>
        <taxon>Bacteria</taxon>
        <taxon>Bacillati</taxon>
        <taxon>Bacillota</taxon>
        <taxon>Bacilli</taxon>
        <taxon>Bacillales</taxon>
        <taxon>Bacillales Family XII. Incertae Sedis</taxon>
        <taxon>Exiguobacterium</taxon>
    </lineage>
</organism>
<keyword evidence="7" id="KW-0479">Metal-binding</keyword>
<dbReference type="CDD" id="cd00464">
    <property type="entry name" value="SK"/>
    <property type="match status" value="1"/>
</dbReference>
<dbReference type="HAMAP" id="MF_00109">
    <property type="entry name" value="Shikimate_kinase"/>
    <property type="match status" value="1"/>
</dbReference>
<comment type="cofactor">
    <cofactor evidence="7">
        <name>Mg(2+)</name>
        <dbReference type="ChEBI" id="CHEBI:18420"/>
    </cofactor>
    <text evidence="7">Binds 1 Mg(2+) ion per subunit.</text>
</comment>
<protein>
    <recommendedName>
        <fullName evidence="7">Shikimate kinase</fullName>
        <shortName evidence="7">SK</shortName>
        <ecNumber evidence="7">2.7.1.71</ecNumber>
    </recommendedName>
</protein>
<evidence type="ECO:0000256" key="4">
    <source>
        <dbReference type="ARBA" id="ARBA00022777"/>
    </source>
</evidence>
<dbReference type="PRINTS" id="PR01100">
    <property type="entry name" value="SHIKIMTKNASE"/>
</dbReference>
<keyword evidence="6 7" id="KW-0057">Aromatic amino acid biosynthesis</keyword>
<evidence type="ECO:0000256" key="3">
    <source>
        <dbReference type="ARBA" id="ARBA00022741"/>
    </source>
</evidence>
<keyword evidence="2 7" id="KW-0808">Transferase</keyword>
<keyword evidence="3 7" id="KW-0547">Nucleotide-binding</keyword>
<proteinExistence type="inferred from homology"/>
<dbReference type="EC" id="2.7.1.71" evidence="7"/>
<evidence type="ECO:0000256" key="7">
    <source>
        <dbReference type="HAMAP-Rule" id="MF_00109"/>
    </source>
</evidence>
<feature type="binding site" evidence="7">
    <location>
        <position position="32"/>
    </location>
    <ligand>
        <name>substrate</name>
    </ligand>
</feature>
<feature type="binding site" evidence="7">
    <location>
        <position position="129"/>
    </location>
    <ligand>
        <name>substrate</name>
    </ligand>
</feature>
<feature type="binding site" evidence="7">
    <location>
        <position position="75"/>
    </location>
    <ligand>
        <name>substrate</name>
    </ligand>
</feature>
<keyword evidence="5 7" id="KW-0067">ATP-binding</keyword>
<feature type="binding site" evidence="7">
    <location>
        <position position="56"/>
    </location>
    <ligand>
        <name>substrate</name>
    </ligand>
</feature>
<gene>
    <name evidence="7" type="primary">aroK</name>
    <name evidence="8" type="ORF">NMQ00_06480</name>
</gene>
<comment type="function">
    <text evidence="7">Catalyzes the specific phosphorylation of the 3-hydroxyl group of shikimic acid using ATP as a cosubstrate.</text>
</comment>
<keyword evidence="7" id="KW-0963">Cytoplasm</keyword>
<comment type="subunit">
    <text evidence="7">Monomer.</text>
</comment>
<dbReference type="Pfam" id="PF01202">
    <property type="entry name" value="SKI"/>
    <property type="match status" value="1"/>
</dbReference>
<dbReference type="InterPro" id="IPR027417">
    <property type="entry name" value="P-loop_NTPase"/>
</dbReference>
<dbReference type="PANTHER" id="PTHR21087:SF16">
    <property type="entry name" value="SHIKIMATE KINASE 1, CHLOROPLASTIC"/>
    <property type="match status" value="1"/>
</dbReference>
<comment type="catalytic activity">
    <reaction evidence="7">
        <text>shikimate + ATP = 3-phosphoshikimate + ADP + H(+)</text>
        <dbReference type="Rhea" id="RHEA:13121"/>
        <dbReference type="ChEBI" id="CHEBI:15378"/>
        <dbReference type="ChEBI" id="CHEBI:30616"/>
        <dbReference type="ChEBI" id="CHEBI:36208"/>
        <dbReference type="ChEBI" id="CHEBI:145989"/>
        <dbReference type="ChEBI" id="CHEBI:456216"/>
        <dbReference type="EC" id="2.7.1.71"/>
    </reaction>
</comment>
<dbReference type="InterPro" id="IPR000623">
    <property type="entry name" value="Shikimate_kinase/TSH1"/>
</dbReference>
<dbReference type="RefSeq" id="WP_255178422.1">
    <property type="nucleotide sequence ID" value="NZ_CP101462.1"/>
</dbReference>
<evidence type="ECO:0000256" key="5">
    <source>
        <dbReference type="ARBA" id="ARBA00022840"/>
    </source>
</evidence>
<sequence>MTKPFYIIGFMGTGKSSLKRYLEKSNHVVDLDELFEVHVRMDIPTYFERHGEEAFRLQESKLLRHANAAYIVTGGGIVERDENLAWMREHGTVIALDLPYEMCWDRIKDSDRPLVRHGKAAVETLYERRRPLYARADHVLDASLSTEAIAHTLYRLKEEDT</sequence>
<accession>A0ABY5FRB7</accession>
<keyword evidence="7" id="KW-0460">Magnesium</keyword>
<evidence type="ECO:0000256" key="1">
    <source>
        <dbReference type="ARBA" id="ARBA00022605"/>
    </source>
</evidence>
<comment type="subcellular location">
    <subcellularLocation>
        <location evidence="7">Cytoplasm</location>
    </subcellularLocation>
</comment>
<comment type="caution">
    <text evidence="7">Lacks conserved residue(s) required for the propagation of feature annotation.</text>
</comment>
<keyword evidence="1 7" id="KW-0028">Amino-acid biosynthesis</keyword>
<keyword evidence="4 7" id="KW-0418">Kinase</keyword>